<dbReference type="PROSITE" id="PS50027">
    <property type="entry name" value="EGF_LAM_2"/>
    <property type="match status" value="7"/>
</dbReference>
<feature type="disulfide bond" evidence="14">
    <location>
        <begin position="632"/>
        <end position="649"/>
    </location>
</feature>
<dbReference type="PROSITE" id="PS01248">
    <property type="entry name" value="EGF_LAM_1"/>
    <property type="match status" value="4"/>
</dbReference>
<feature type="region of interest" description="Disordered" evidence="16">
    <location>
        <begin position="1102"/>
        <end position="1126"/>
    </location>
</feature>
<dbReference type="EMBL" id="CAJPEX010000876">
    <property type="protein sequence ID" value="CAG0917491.1"/>
    <property type="molecule type" value="Genomic_DNA"/>
</dbReference>
<evidence type="ECO:0000313" key="20">
    <source>
        <dbReference type="EMBL" id="CAD7277339.1"/>
    </source>
</evidence>
<feature type="domain" description="Laminin EGF-like" evidence="18">
    <location>
        <begin position="678"/>
        <end position="723"/>
    </location>
</feature>
<evidence type="ECO:0000256" key="11">
    <source>
        <dbReference type="ARBA" id="ARBA00023180"/>
    </source>
</evidence>
<dbReference type="EMBL" id="OA882913">
    <property type="protein sequence ID" value="CAD7277339.1"/>
    <property type="molecule type" value="Genomic_DNA"/>
</dbReference>
<keyword evidence="10 14" id="KW-1015">Disulfide bond</keyword>
<evidence type="ECO:0000256" key="13">
    <source>
        <dbReference type="ARBA" id="ARBA00065619"/>
    </source>
</evidence>
<feature type="coiled-coil region" evidence="15">
    <location>
        <begin position="956"/>
        <end position="1025"/>
    </location>
</feature>
<dbReference type="Gene3D" id="2.10.25.10">
    <property type="entry name" value="Laminin"/>
    <property type="match status" value="9"/>
</dbReference>
<feature type="compositionally biased region" description="Polar residues" evidence="16">
    <location>
        <begin position="1102"/>
        <end position="1111"/>
    </location>
</feature>
<feature type="disulfide bond" evidence="14">
    <location>
        <begin position="698"/>
        <end position="707"/>
    </location>
</feature>
<evidence type="ECO:0000256" key="10">
    <source>
        <dbReference type="ARBA" id="ARBA00023157"/>
    </source>
</evidence>
<feature type="disulfide bond" evidence="14">
    <location>
        <begin position="651"/>
        <end position="660"/>
    </location>
</feature>
<evidence type="ECO:0008006" key="22">
    <source>
        <dbReference type="Google" id="ProtNLM"/>
    </source>
</evidence>
<sequence length="1278" mass="140730">MTSWRGLVVVSVAFWCAAVELVVVVDADRGDMPINSFRGDGCECNGRAQDCRFDQELYDSTGRGGYCLNCVGNTAGPHCERCSRSLQCDSEGKCQCKPGVGGEKCDQCLPNFFGFSDTGCQPCGCVVAGSLDNEPRCDPASGDCICKENVEGSRCDKCKPGYFNLKFDNRFGCSACFCYGHSSICESASSYAKASVSSIFSRGEEGWTAVDVYQSPVPVSYNTVSRSIQVDASGDEAVYFVAPRKFLGDQRASYNQQLVFRLRIGEVGSKVRADDLIIEGNGMTISQPIFGPGNTLPSIQTQEFRFVLHEHPDYRWSRRMSAKDFMTVLSNVTSIRIRGTFNPRGVGFLEHVELESARRGLTGPAADWLEMCTCPEGYVGQFCESCAPRFHHSPPLGGPFAKCDPCNCHGHADVCDAESGKCICADNTAGDNCERCARGFYGNAVVGTKEDCKPCPCPNDGPCIQITDGSVICTECAEGYSGKRCDVCSDGYFGDPSGKQGPVSTPCQKCDCNGNIDPNAVGNCRRTTGECLKCIYNTAGPQCEECRPGYYGDPLSIPKGDCKPCGCFPVGTVETITHGGDGYQDKSFVTYSCDQLTGQCSCKPYVIGQKCDRCADGFFNIRSGAGCEACQCNAIGSMNQTCHPETGQCFCKPGVVGLKCDQCADYFYGFSYDGCKPCECDGMGSLSLQCDTDGSCPCREGVTGRRCDRCAENRYDRQSGCRECPACYSLVLLAVEEHRAKIGQIQKLLDEIANNRTLIEDANFESELRRVQFDVNKLLEDAKRSTDAVAGGNISLAEQLLELQKRMETMTAKLSVIYDTVRDSTEKAGRGDSAAYQTETIISQAKEILKNAETFLDQEGGDALRRAEERSKQFGQQSERMSEISRQARQLADKQKLEQLDKETTLLTTLLRDTQEQSSRSHTESSEARDKAMNLVSEARLVSVPDLDTAALDAESARIREEAEEVAKNAVELVRENEELLRVTDTKIKDTAELLERGIQQQQIADSLLAEVDSAKADADEAVRRGDTILAEAEKTLNTLKDFDGQVQESKDRAANSLQTIDDITRLIEEAEQLTVKAHQALRGAEQEADQARSIAEQAEVLSNSASNQAGQVEEETRATKNQATELKAKTNDIDIEVRRLDERLENYQDQAQRDKNVSRLALEKAEQAKANAATARDRVKDGLAKVEEIRRDLNRIDKIDIRELERLERIYREVEIEIQQSGLEETLMDFRTAINLQHNWMTDYEKELEFLTSEVRNIKAINDALPDGCYKRVTLEP</sequence>
<feature type="disulfide bond" evidence="14">
    <location>
        <begin position="534"/>
        <end position="543"/>
    </location>
</feature>
<keyword evidence="11" id="KW-0325">Glycoprotein</keyword>
<dbReference type="GO" id="GO:0007155">
    <property type="term" value="P:cell adhesion"/>
    <property type="evidence" value="ECO:0007669"/>
    <property type="project" value="UniProtKB-KW"/>
</dbReference>
<keyword evidence="4" id="KW-0272">Extracellular matrix</keyword>
<dbReference type="PROSITE" id="PS51115">
    <property type="entry name" value="LAMININ_IVA"/>
    <property type="match status" value="1"/>
</dbReference>
<evidence type="ECO:0000256" key="12">
    <source>
        <dbReference type="ARBA" id="ARBA00023292"/>
    </source>
</evidence>
<feature type="disulfide bond" evidence="14">
    <location>
        <begin position="602"/>
        <end position="611"/>
    </location>
</feature>
<dbReference type="GO" id="GO:0009888">
    <property type="term" value="P:tissue development"/>
    <property type="evidence" value="ECO:0007669"/>
    <property type="project" value="TreeGrafter"/>
</dbReference>
<evidence type="ECO:0000256" key="15">
    <source>
        <dbReference type="SAM" id="Coils"/>
    </source>
</evidence>
<comment type="subunit">
    <text evidence="13">Laminin is a complex glycoprotein, consisting of three different polypeptide chains (alpha, beta, gamma), which are bound to each other by disulfide bonds into a cross-shaped molecule comprising one long and three short arms with globules at each end.</text>
</comment>
<keyword evidence="21" id="KW-1185">Reference proteome</keyword>
<evidence type="ECO:0000256" key="17">
    <source>
        <dbReference type="SAM" id="SignalP"/>
    </source>
</evidence>
<name>A0A7R9BNP4_9CRUS</name>
<dbReference type="FunFam" id="2.10.25.10:FF:000193">
    <property type="entry name" value="Laminin subunit gamma 1"/>
    <property type="match status" value="1"/>
</dbReference>
<evidence type="ECO:0000256" key="1">
    <source>
        <dbReference type="ARBA" id="ARBA00002418"/>
    </source>
</evidence>
<reference evidence="20" key="1">
    <citation type="submission" date="2020-11" db="EMBL/GenBank/DDBJ databases">
        <authorList>
            <person name="Tran Van P."/>
        </authorList>
    </citation>
    <scope>NUCLEOTIDE SEQUENCE</scope>
</reference>
<dbReference type="GO" id="GO:0005604">
    <property type="term" value="C:basement membrane"/>
    <property type="evidence" value="ECO:0007669"/>
    <property type="project" value="UniProtKB-SubCell"/>
</dbReference>
<organism evidence="20">
    <name type="scientific">Notodromas monacha</name>
    <dbReference type="NCBI Taxonomy" id="399045"/>
    <lineage>
        <taxon>Eukaryota</taxon>
        <taxon>Metazoa</taxon>
        <taxon>Ecdysozoa</taxon>
        <taxon>Arthropoda</taxon>
        <taxon>Crustacea</taxon>
        <taxon>Oligostraca</taxon>
        <taxon>Ostracoda</taxon>
        <taxon>Podocopa</taxon>
        <taxon>Podocopida</taxon>
        <taxon>Cypridocopina</taxon>
        <taxon>Cypridoidea</taxon>
        <taxon>Cyprididae</taxon>
        <taxon>Notodromas</taxon>
    </lineage>
</organism>
<feature type="signal peptide" evidence="17">
    <location>
        <begin position="1"/>
        <end position="27"/>
    </location>
</feature>
<dbReference type="FunFam" id="2.10.25.10:FF:000163">
    <property type="entry name" value="laminin subunit gamma-1"/>
    <property type="match status" value="1"/>
</dbReference>
<evidence type="ECO:0000259" key="18">
    <source>
        <dbReference type="PROSITE" id="PS50027"/>
    </source>
</evidence>
<dbReference type="CDD" id="cd06503">
    <property type="entry name" value="ATP-synt_Fo_b"/>
    <property type="match status" value="1"/>
</dbReference>
<keyword evidence="7" id="KW-0084">Basement membrane</keyword>
<feature type="compositionally biased region" description="Polar residues" evidence="16">
    <location>
        <begin position="873"/>
        <end position="887"/>
    </location>
</feature>
<keyword evidence="6" id="KW-0677">Repeat</keyword>
<dbReference type="Pfam" id="PF00053">
    <property type="entry name" value="EGF_laminin"/>
    <property type="match status" value="9"/>
</dbReference>
<dbReference type="InterPro" id="IPR002049">
    <property type="entry name" value="LE_dom"/>
</dbReference>
<evidence type="ECO:0000256" key="7">
    <source>
        <dbReference type="ARBA" id="ARBA00022869"/>
    </source>
</evidence>
<dbReference type="AlphaFoldDB" id="A0A7R9BNP4"/>
<comment type="subcellular location">
    <subcellularLocation>
        <location evidence="2">Secreted</location>
        <location evidence="2">Extracellular space</location>
        <location evidence="2">Extracellular matrix</location>
        <location evidence="2">Basement membrane</location>
    </subcellularLocation>
</comment>
<dbReference type="FunFam" id="2.10.25.10:FF:000067">
    <property type="entry name" value="Laminin subunit gamma 1"/>
    <property type="match status" value="2"/>
</dbReference>
<dbReference type="InterPro" id="IPR050440">
    <property type="entry name" value="Laminin/Netrin_ECM"/>
</dbReference>
<dbReference type="Proteomes" id="UP000678499">
    <property type="component" value="Unassembled WGS sequence"/>
</dbReference>
<feature type="disulfide bond" evidence="14">
    <location>
        <begin position="146"/>
        <end position="155"/>
    </location>
</feature>
<accession>A0A7R9BNP4</accession>
<feature type="domain" description="Laminin EGF-like" evidence="18">
    <location>
        <begin position="79"/>
        <end position="122"/>
    </location>
</feature>
<evidence type="ECO:0000256" key="6">
    <source>
        <dbReference type="ARBA" id="ARBA00022737"/>
    </source>
</evidence>
<dbReference type="PANTHER" id="PTHR10574:SF435">
    <property type="entry name" value="LAMININ SUBUNIT GAMMA-1"/>
    <property type="match status" value="1"/>
</dbReference>
<keyword evidence="12 14" id="KW-0424">Laminin EGF-like domain</keyword>
<dbReference type="InterPro" id="IPR000034">
    <property type="entry name" value="Laminin_IV"/>
</dbReference>
<feature type="disulfide bond" evidence="14">
    <location>
        <begin position="424"/>
        <end position="433"/>
    </location>
</feature>
<feature type="region of interest" description="Disordered" evidence="16">
    <location>
        <begin position="867"/>
        <end position="887"/>
    </location>
</feature>
<comment type="caution">
    <text evidence="14">Lacks conserved residue(s) required for the propagation of feature annotation.</text>
</comment>
<evidence type="ECO:0000256" key="5">
    <source>
        <dbReference type="ARBA" id="ARBA00022729"/>
    </source>
</evidence>
<evidence type="ECO:0000256" key="2">
    <source>
        <dbReference type="ARBA" id="ARBA00004302"/>
    </source>
</evidence>
<evidence type="ECO:0000259" key="19">
    <source>
        <dbReference type="PROSITE" id="PS51115"/>
    </source>
</evidence>
<dbReference type="SMART" id="SM00181">
    <property type="entry name" value="EGF"/>
    <property type="match status" value="5"/>
</dbReference>
<evidence type="ECO:0000256" key="4">
    <source>
        <dbReference type="ARBA" id="ARBA00022530"/>
    </source>
</evidence>
<feature type="domain" description="Laminin EGF-like" evidence="18">
    <location>
        <begin position="406"/>
        <end position="454"/>
    </location>
</feature>
<keyword evidence="9 15" id="KW-0175">Coiled coil</keyword>
<feature type="domain" description="Laminin EGF-like" evidence="18">
    <location>
        <begin position="510"/>
        <end position="564"/>
    </location>
</feature>
<evidence type="ECO:0000256" key="8">
    <source>
        <dbReference type="ARBA" id="ARBA00022889"/>
    </source>
</evidence>
<dbReference type="GO" id="GO:0007411">
    <property type="term" value="P:axon guidance"/>
    <property type="evidence" value="ECO:0007669"/>
    <property type="project" value="TreeGrafter"/>
</dbReference>
<protein>
    <recommendedName>
        <fullName evidence="22">Laminin subunit gamma-1</fullName>
    </recommendedName>
</protein>
<proteinExistence type="predicted"/>
<dbReference type="SMART" id="SM00281">
    <property type="entry name" value="LamB"/>
    <property type="match status" value="1"/>
</dbReference>
<keyword evidence="8" id="KW-0130">Cell adhesion</keyword>
<dbReference type="InterPro" id="IPR000742">
    <property type="entry name" value="EGF"/>
</dbReference>
<feature type="disulfide bond" evidence="14">
    <location>
        <begin position="96"/>
        <end position="105"/>
    </location>
</feature>
<feature type="domain" description="Laminin EGF-like" evidence="18">
    <location>
        <begin position="565"/>
        <end position="629"/>
    </location>
</feature>
<dbReference type="SUPFAM" id="SSF57196">
    <property type="entry name" value="EGF/Laminin"/>
    <property type="match status" value="9"/>
</dbReference>
<feature type="coiled-coil region" evidence="15">
    <location>
        <begin position="1205"/>
        <end position="1262"/>
    </location>
</feature>
<dbReference type="OrthoDB" id="430826at2759"/>
<evidence type="ECO:0000256" key="3">
    <source>
        <dbReference type="ARBA" id="ARBA00022525"/>
    </source>
</evidence>
<feature type="disulfide bond" evidence="14">
    <location>
        <begin position="678"/>
        <end position="690"/>
    </location>
</feature>
<keyword evidence="5 17" id="KW-0732">Signal</keyword>
<evidence type="ECO:0000313" key="21">
    <source>
        <dbReference type="Proteomes" id="UP000678499"/>
    </source>
</evidence>
<dbReference type="PANTHER" id="PTHR10574">
    <property type="entry name" value="NETRIN/LAMININ-RELATED"/>
    <property type="match status" value="1"/>
</dbReference>
<keyword evidence="3" id="KW-0964">Secreted</keyword>
<evidence type="ECO:0000256" key="16">
    <source>
        <dbReference type="SAM" id="MobiDB-lite"/>
    </source>
</evidence>
<dbReference type="FunFam" id="2.10.25.10:FF:000174">
    <property type="entry name" value="Laminin subunit gamma-1"/>
    <property type="match status" value="1"/>
</dbReference>
<gene>
    <name evidence="20" type="ORF">NMOB1V02_LOCUS5074</name>
</gene>
<dbReference type="PRINTS" id="PR00011">
    <property type="entry name" value="EGFLAMININ"/>
</dbReference>
<evidence type="ECO:0000256" key="14">
    <source>
        <dbReference type="PROSITE-ProRule" id="PRU00460"/>
    </source>
</evidence>
<feature type="chain" id="PRO_5036402988" description="Laminin subunit gamma-1" evidence="17">
    <location>
        <begin position="28"/>
        <end position="1278"/>
    </location>
</feature>
<feature type="domain" description="Laminin EGF-like" evidence="18">
    <location>
        <begin position="630"/>
        <end position="677"/>
    </location>
</feature>
<comment type="function">
    <text evidence="1">Binding to cells via a high affinity receptor, laminin is thought to mediate the attachment, migration and organization of cells into tissues during embryonic development by interacting with other extracellular matrix components.</text>
</comment>
<dbReference type="GO" id="GO:0009887">
    <property type="term" value="P:animal organ morphogenesis"/>
    <property type="evidence" value="ECO:0007669"/>
    <property type="project" value="TreeGrafter"/>
</dbReference>
<dbReference type="Pfam" id="PF00052">
    <property type="entry name" value="Laminin_B"/>
    <property type="match status" value="1"/>
</dbReference>
<feature type="domain" description="Laminin EGF-like" evidence="18">
    <location>
        <begin position="123"/>
        <end position="175"/>
    </location>
</feature>
<dbReference type="CDD" id="cd00055">
    <property type="entry name" value="EGF_Lam"/>
    <property type="match status" value="7"/>
</dbReference>
<dbReference type="FunFam" id="2.10.25.10:FF:000105">
    <property type="entry name" value="laminin subunit gamma-1"/>
    <property type="match status" value="2"/>
</dbReference>
<dbReference type="FunFam" id="2.10.25.10:FF:000758">
    <property type="entry name" value="Laminin subunit gamma 1"/>
    <property type="match status" value="1"/>
</dbReference>
<dbReference type="SMART" id="SM00180">
    <property type="entry name" value="EGF_Lam"/>
    <property type="match status" value="10"/>
</dbReference>
<feature type="disulfide bond" evidence="14">
    <location>
        <begin position="630"/>
        <end position="642"/>
    </location>
</feature>
<feature type="domain" description="Laminin IV type A" evidence="19">
    <location>
        <begin position="202"/>
        <end position="371"/>
    </location>
</feature>
<evidence type="ECO:0000256" key="9">
    <source>
        <dbReference type="ARBA" id="ARBA00023054"/>
    </source>
</evidence>